<dbReference type="GO" id="GO:0032259">
    <property type="term" value="P:methylation"/>
    <property type="evidence" value="ECO:0007669"/>
    <property type="project" value="UniProtKB-KW"/>
</dbReference>
<evidence type="ECO:0000256" key="5">
    <source>
        <dbReference type="ARBA" id="ARBA00022679"/>
    </source>
</evidence>
<dbReference type="Gene3D" id="2.30.130.10">
    <property type="entry name" value="PUA domain"/>
    <property type="match status" value="1"/>
</dbReference>
<evidence type="ECO:0000313" key="11">
    <source>
        <dbReference type="Proteomes" id="UP001276854"/>
    </source>
</evidence>
<dbReference type="CDD" id="cd11572">
    <property type="entry name" value="RlmI_M_like"/>
    <property type="match status" value="1"/>
</dbReference>
<proteinExistence type="inferred from homology"/>
<keyword evidence="7" id="KW-0694">RNA-binding</keyword>
<feature type="domain" description="PUA" evidence="9">
    <location>
        <begin position="4"/>
        <end position="89"/>
    </location>
</feature>
<comment type="subcellular location">
    <subcellularLocation>
        <location evidence="1">Cytoplasm</location>
    </subcellularLocation>
</comment>
<dbReference type="Pfam" id="PF10672">
    <property type="entry name" value="Methyltrans_SAM"/>
    <property type="match status" value="1"/>
</dbReference>
<dbReference type="Pfam" id="PF17785">
    <property type="entry name" value="PUA_3"/>
    <property type="match status" value="1"/>
</dbReference>
<dbReference type="EMBL" id="JAWONS010000285">
    <property type="protein sequence ID" value="MDW2799801.1"/>
    <property type="molecule type" value="Genomic_DNA"/>
</dbReference>
<keyword evidence="3" id="KW-0698">rRNA processing</keyword>
<comment type="caution">
    <text evidence="10">The sequence shown here is derived from an EMBL/GenBank/DDBJ whole genome shotgun (WGS) entry which is preliminary data.</text>
</comment>
<evidence type="ECO:0000313" key="10">
    <source>
        <dbReference type="EMBL" id="MDW2799801.1"/>
    </source>
</evidence>
<dbReference type="Gene3D" id="3.30.750.80">
    <property type="entry name" value="RNA methyltransferase domain (HRMD) like"/>
    <property type="match status" value="1"/>
</dbReference>
<dbReference type="InterPro" id="IPR015947">
    <property type="entry name" value="PUA-like_sf"/>
</dbReference>
<keyword evidence="5 10" id="KW-0808">Transferase</keyword>
<keyword evidence="2" id="KW-0963">Cytoplasm</keyword>
<organism evidence="10 11">
    <name type="scientific">Clostridium boliviensis</name>
    <dbReference type="NCBI Taxonomy" id="318465"/>
    <lineage>
        <taxon>Bacteria</taxon>
        <taxon>Bacillati</taxon>
        <taxon>Bacillota</taxon>
        <taxon>Clostridia</taxon>
        <taxon>Eubacteriales</taxon>
        <taxon>Clostridiaceae</taxon>
        <taxon>Clostridium</taxon>
    </lineage>
</organism>
<dbReference type="InterPro" id="IPR036974">
    <property type="entry name" value="PUA_sf"/>
</dbReference>
<sequence length="401" mass="45469">METAVVRIKKGEGRSLKAGGMWIYDNEIDAITGDFINGDIITVQDFDGYCMGRGFINTNSKITVRMLTRKKDVEINEEFIEMRVRNAWEYRKTTVDTSSCRIIFGEADFLPGIVVDKFSDILVVESLALGIDRMKPLILEKLKSILAEEGIHIRGIYERSDAKVRLQEGMERFKGFIGESFDTKVEITENDVKYMVDVEDGQKTGFFLDQKYNRLAIKRLCREKRVLDCFTHTGSFALNAGIAGAREVIGVDASELGVAQARENAELNGLSDRVSFQCADVFELLPELEKNGEKFDVVILDPPAFTKSRNSVKNAVKGYREINIRGLKLVKDGGYLATCSCSHFMTPELFTKTIREAAVSAHKRLRQVEYRTQSADHPILWSGDENSYYLKFYIFQVCDEK</sequence>
<accession>A0ABU4GQB8</accession>
<dbReference type="Proteomes" id="UP001276854">
    <property type="component" value="Unassembled WGS sequence"/>
</dbReference>
<evidence type="ECO:0000256" key="4">
    <source>
        <dbReference type="ARBA" id="ARBA00022603"/>
    </source>
</evidence>
<dbReference type="PROSITE" id="PS50890">
    <property type="entry name" value="PUA"/>
    <property type="match status" value="1"/>
</dbReference>
<evidence type="ECO:0000259" key="9">
    <source>
        <dbReference type="SMART" id="SM00359"/>
    </source>
</evidence>
<dbReference type="CDD" id="cd02440">
    <property type="entry name" value="AdoMet_MTases"/>
    <property type="match status" value="1"/>
</dbReference>
<dbReference type="InterPro" id="IPR019614">
    <property type="entry name" value="SAM-dep_methyl-trfase"/>
</dbReference>
<dbReference type="EC" id="2.1.1.-" evidence="10"/>
<name>A0ABU4GQB8_9CLOT</name>
<gene>
    <name evidence="10" type="ORF">RZO55_19685</name>
</gene>
<dbReference type="SUPFAM" id="SSF88697">
    <property type="entry name" value="PUA domain-like"/>
    <property type="match status" value="1"/>
</dbReference>
<evidence type="ECO:0000256" key="3">
    <source>
        <dbReference type="ARBA" id="ARBA00022552"/>
    </source>
</evidence>
<evidence type="ECO:0000256" key="8">
    <source>
        <dbReference type="ARBA" id="ARBA00038091"/>
    </source>
</evidence>
<dbReference type="GO" id="GO:0008168">
    <property type="term" value="F:methyltransferase activity"/>
    <property type="evidence" value="ECO:0007669"/>
    <property type="project" value="UniProtKB-KW"/>
</dbReference>
<dbReference type="PANTHER" id="PTHR42873:SF1">
    <property type="entry name" value="S-ADENOSYLMETHIONINE-DEPENDENT METHYLTRANSFERASE DOMAIN-CONTAINING PROTEIN"/>
    <property type="match status" value="1"/>
</dbReference>
<evidence type="ECO:0000256" key="6">
    <source>
        <dbReference type="ARBA" id="ARBA00022691"/>
    </source>
</evidence>
<dbReference type="Gene3D" id="3.40.50.150">
    <property type="entry name" value="Vaccinia Virus protein VP39"/>
    <property type="match status" value="1"/>
</dbReference>
<evidence type="ECO:0000256" key="2">
    <source>
        <dbReference type="ARBA" id="ARBA00022490"/>
    </source>
</evidence>
<dbReference type="SUPFAM" id="SSF53335">
    <property type="entry name" value="S-adenosyl-L-methionine-dependent methyltransferases"/>
    <property type="match status" value="1"/>
</dbReference>
<dbReference type="PANTHER" id="PTHR42873">
    <property type="entry name" value="RIBOSOMAL RNA LARGE SUBUNIT METHYLTRANSFERASE"/>
    <property type="match status" value="1"/>
</dbReference>
<protein>
    <submittedName>
        <fullName evidence="10">Class I SAM-dependent rRNA methyltransferase</fullName>
        <ecNumber evidence="10">2.1.1.-</ecNumber>
    </submittedName>
</protein>
<comment type="similarity">
    <text evidence="8">Belongs to the methyltransferase superfamily. RlmI family.</text>
</comment>
<dbReference type="CDD" id="cd21153">
    <property type="entry name" value="PUA_RlmI"/>
    <property type="match status" value="1"/>
</dbReference>
<dbReference type="InterPro" id="IPR041532">
    <property type="entry name" value="RlmI-like_PUA"/>
</dbReference>
<reference evidence="10 11" key="1">
    <citation type="submission" date="2023-10" db="EMBL/GenBank/DDBJ databases">
        <title>A novel Glycoside Hydrolase 43-Like Enzyme from Clostrdium boliviensis is an Endo-xylanase, and a Candidate for Xylooligosaccharides Production from Different Xylan Substrates.</title>
        <authorList>
            <person name="Alvarez M.T."/>
            <person name="Rocabado-Villegas L.R."/>
            <person name="Salas-Veizaga D.M."/>
            <person name="Linares-Pasten J.A."/>
            <person name="Gudmundsdottir E.E."/>
            <person name="Hreggvidsson G.O."/>
            <person name="Adlercreutz P."/>
            <person name="Nordberg Karlsson E."/>
        </authorList>
    </citation>
    <scope>NUCLEOTIDE SEQUENCE [LARGE SCALE GENOMIC DNA]</scope>
    <source>
        <strain evidence="10 11">E-1</strain>
    </source>
</reference>
<dbReference type="InterPro" id="IPR029063">
    <property type="entry name" value="SAM-dependent_MTases_sf"/>
</dbReference>
<dbReference type="InterPro" id="IPR002478">
    <property type="entry name" value="PUA"/>
</dbReference>
<keyword evidence="11" id="KW-1185">Reference proteome</keyword>
<dbReference type="RefSeq" id="WP_318065990.1">
    <property type="nucleotide sequence ID" value="NZ_JAWONS010000285.1"/>
</dbReference>
<evidence type="ECO:0000256" key="7">
    <source>
        <dbReference type="ARBA" id="ARBA00022884"/>
    </source>
</evidence>
<dbReference type="SMART" id="SM00359">
    <property type="entry name" value="PUA"/>
    <property type="match status" value="1"/>
</dbReference>
<keyword evidence="4 10" id="KW-0489">Methyltransferase</keyword>
<evidence type="ECO:0000256" key="1">
    <source>
        <dbReference type="ARBA" id="ARBA00004496"/>
    </source>
</evidence>
<keyword evidence="6" id="KW-0949">S-adenosyl-L-methionine</keyword>